<gene>
    <name evidence="5" type="ordered locus">Metbo_0064</name>
</gene>
<dbReference type="HOGENOM" id="CLU_000445_14_0_2"/>
<feature type="domain" description="Response regulatory" evidence="3">
    <location>
        <begin position="5"/>
        <end position="128"/>
    </location>
</feature>
<dbReference type="KEGG" id="mel:Metbo_0064"/>
<dbReference type="SUPFAM" id="SSF52172">
    <property type="entry name" value="CheY-like"/>
    <property type="match status" value="1"/>
</dbReference>
<dbReference type="RefSeq" id="WP_013643668.1">
    <property type="nucleotide sequence ID" value="NC_015216.1"/>
</dbReference>
<dbReference type="PANTHER" id="PTHR44591:SF3">
    <property type="entry name" value="RESPONSE REGULATORY DOMAIN-CONTAINING PROTEIN"/>
    <property type="match status" value="1"/>
</dbReference>
<dbReference type="InterPro" id="IPR000014">
    <property type="entry name" value="PAS"/>
</dbReference>
<dbReference type="OrthoDB" id="83544at2157"/>
<dbReference type="Pfam" id="PF00989">
    <property type="entry name" value="PAS"/>
    <property type="match status" value="1"/>
</dbReference>
<dbReference type="Proteomes" id="UP000007490">
    <property type="component" value="Chromosome"/>
</dbReference>
<keyword evidence="1 2" id="KW-0597">Phosphoprotein</keyword>
<dbReference type="SUPFAM" id="SSF55785">
    <property type="entry name" value="PYP-like sensor domain (PAS domain)"/>
    <property type="match status" value="1"/>
</dbReference>
<dbReference type="CDD" id="cd00130">
    <property type="entry name" value="PAS"/>
    <property type="match status" value="1"/>
</dbReference>
<dbReference type="GO" id="GO:0000160">
    <property type="term" value="P:phosphorelay signal transduction system"/>
    <property type="evidence" value="ECO:0007669"/>
    <property type="project" value="InterPro"/>
</dbReference>
<dbReference type="SMART" id="SM00091">
    <property type="entry name" value="PAS"/>
    <property type="match status" value="1"/>
</dbReference>
<dbReference type="GeneID" id="10276487"/>
<reference evidence="5 6" key="2">
    <citation type="journal article" date="2014" name="Int. J. Syst. Evol. Microbiol.">
        <title>Methanobacterium paludis sp. nov. and a novel strain of Methanobacterium lacus isolated from northern peatlands.</title>
        <authorList>
            <person name="Cadillo-Quiroz H."/>
            <person name="Brauer S.L."/>
            <person name="Goodson N."/>
            <person name="Yavitt J.B."/>
            <person name="Zinder S.H."/>
        </authorList>
    </citation>
    <scope>NUCLEOTIDE SEQUENCE [LARGE SCALE GENOMIC DNA]</scope>
    <source>
        <strain evidence="5 6">AL-21</strain>
    </source>
</reference>
<dbReference type="CDD" id="cd17534">
    <property type="entry name" value="REC_DC-like"/>
    <property type="match status" value="1"/>
</dbReference>
<dbReference type="Gene3D" id="3.40.50.2300">
    <property type="match status" value="1"/>
</dbReference>
<dbReference type="eggNOG" id="arCOG06192">
    <property type="taxonomic scope" value="Archaea"/>
</dbReference>
<dbReference type="AlphaFoldDB" id="F0T6T4"/>
<dbReference type="InterPro" id="IPR011006">
    <property type="entry name" value="CheY-like_superfamily"/>
</dbReference>
<organism evidence="5 6">
    <name type="scientific">Methanobacterium lacus (strain AL-21)</name>
    <dbReference type="NCBI Taxonomy" id="877455"/>
    <lineage>
        <taxon>Archaea</taxon>
        <taxon>Methanobacteriati</taxon>
        <taxon>Methanobacteriota</taxon>
        <taxon>Methanomada group</taxon>
        <taxon>Methanobacteria</taxon>
        <taxon>Methanobacteriales</taxon>
        <taxon>Methanobacteriaceae</taxon>
        <taxon>Methanobacterium</taxon>
    </lineage>
</organism>
<protein>
    <submittedName>
        <fullName evidence="5">Putative PAS/PAC sensor protein</fullName>
    </submittedName>
</protein>
<evidence type="ECO:0000259" key="3">
    <source>
        <dbReference type="PROSITE" id="PS50110"/>
    </source>
</evidence>
<dbReference type="Pfam" id="PF00072">
    <property type="entry name" value="Response_reg"/>
    <property type="match status" value="1"/>
</dbReference>
<dbReference type="InterPro" id="IPR035965">
    <property type="entry name" value="PAS-like_dom_sf"/>
</dbReference>
<evidence type="ECO:0000313" key="6">
    <source>
        <dbReference type="Proteomes" id="UP000007490"/>
    </source>
</evidence>
<feature type="domain" description="PAS" evidence="4">
    <location>
        <begin position="143"/>
        <end position="194"/>
    </location>
</feature>
<feature type="modified residue" description="4-aspartylphosphate" evidence="2">
    <location>
        <position position="55"/>
    </location>
</feature>
<dbReference type="EMBL" id="CP002551">
    <property type="protein sequence ID" value="ADZ08317.1"/>
    <property type="molecule type" value="Genomic_DNA"/>
</dbReference>
<dbReference type="InterPro" id="IPR001789">
    <property type="entry name" value="Sig_transdc_resp-reg_receiver"/>
</dbReference>
<dbReference type="SMART" id="SM00448">
    <property type="entry name" value="REC"/>
    <property type="match status" value="1"/>
</dbReference>
<evidence type="ECO:0000256" key="2">
    <source>
        <dbReference type="PROSITE-ProRule" id="PRU00169"/>
    </source>
</evidence>
<dbReference type="GO" id="GO:0006355">
    <property type="term" value="P:regulation of DNA-templated transcription"/>
    <property type="evidence" value="ECO:0007669"/>
    <property type="project" value="InterPro"/>
</dbReference>
<name>F0T6T4_METLA</name>
<dbReference type="Gene3D" id="3.30.450.20">
    <property type="entry name" value="PAS domain"/>
    <property type="match status" value="1"/>
</dbReference>
<evidence type="ECO:0000256" key="1">
    <source>
        <dbReference type="ARBA" id="ARBA00022553"/>
    </source>
</evidence>
<evidence type="ECO:0000313" key="5">
    <source>
        <dbReference type="EMBL" id="ADZ08317.1"/>
    </source>
</evidence>
<accession>F0T6T4</accession>
<dbReference type="PROSITE" id="PS50112">
    <property type="entry name" value="PAS"/>
    <property type="match status" value="1"/>
</dbReference>
<keyword evidence="6" id="KW-1185">Reference proteome</keyword>
<reference evidence="6" key="1">
    <citation type="submission" date="2011-02" db="EMBL/GenBank/DDBJ databases">
        <title>Complete sequence of Methanobacterium sp. AL-21.</title>
        <authorList>
            <consortium name="US DOE Joint Genome Institute"/>
            <person name="Lucas S."/>
            <person name="Copeland A."/>
            <person name="Lapidus A."/>
            <person name="Cheng J.-F."/>
            <person name="Goodwin L."/>
            <person name="Pitluck S."/>
            <person name="Chertkov O."/>
            <person name="Detter J.C."/>
            <person name="Han C."/>
            <person name="Tapia R."/>
            <person name="Land M."/>
            <person name="Hauser L."/>
            <person name="Kyrpides N."/>
            <person name="Ivanova N."/>
            <person name="Mikhailova N."/>
            <person name="Pagani I."/>
            <person name="Cadillo-Quiroz H."/>
            <person name="Imachi H."/>
            <person name="Zinder S."/>
            <person name="Liu W."/>
            <person name="Woyke T."/>
        </authorList>
    </citation>
    <scope>NUCLEOTIDE SEQUENCE [LARGE SCALE GENOMIC DNA]</scope>
    <source>
        <strain evidence="6">AL-21</strain>
    </source>
</reference>
<evidence type="ECO:0000259" key="4">
    <source>
        <dbReference type="PROSITE" id="PS50112"/>
    </source>
</evidence>
<proteinExistence type="predicted"/>
<sequence>MTPVDILVVEDEGITAKDIKNSLEKAYYNVIAVVNNGEDAVKFSQEKKPDLVIMDIKLEGKLDGVDAAQIIESKFGIPIIYLTSYSDKNTIERVKSTHPSAFIVKEPFEFLHKPFEENELYTAIDIILYKNKGVSESYNAKGHYKLLESVLKTVSEGAIATDLKGRIIFINPVAANFVEISNESFIGTSVGELIPDIDLNDIIGRFNSTEVIEQNFSIKSNDKNYTSMECTFNPILNELDILDGVIIMFRT</sequence>
<dbReference type="PROSITE" id="PS50110">
    <property type="entry name" value="RESPONSE_REGULATORY"/>
    <property type="match status" value="1"/>
</dbReference>
<dbReference type="STRING" id="877455.Metbo_0064"/>
<dbReference type="eggNOG" id="arCOG06537">
    <property type="taxonomic scope" value="Archaea"/>
</dbReference>
<dbReference type="PANTHER" id="PTHR44591">
    <property type="entry name" value="STRESS RESPONSE REGULATOR PROTEIN 1"/>
    <property type="match status" value="1"/>
</dbReference>
<dbReference type="InterPro" id="IPR013767">
    <property type="entry name" value="PAS_fold"/>
</dbReference>
<dbReference type="InterPro" id="IPR050595">
    <property type="entry name" value="Bact_response_regulator"/>
</dbReference>